<evidence type="ECO:0008006" key="3">
    <source>
        <dbReference type="Google" id="ProtNLM"/>
    </source>
</evidence>
<accession>A0A4Y3K764</accession>
<dbReference type="InterPro" id="IPR029057">
    <property type="entry name" value="PRTase-like"/>
</dbReference>
<evidence type="ECO:0000313" key="2">
    <source>
        <dbReference type="Proteomes" id="UP000315842"/>
    </source>
</evidence>
<dbReference type="SUPFAM" id="SSF53271">
    <property type="entry name" value="PRTase-like"/>
    <property type="match status" value="1"/>
</dbReference>
<keyword evidence="2" id="KW-1185">Reference proteome</keyword>
<dbReference type="PANTHER" id="PTHR47505:SF1">
    <property type="entry name" value="DNA UTILIZATION PROTEIN YHGH"/>
    <property type="match status" value="1"/>
</dbReference>
<sequence length="279" mass="29341">MRDDGTRRGAAVAALVRAWWAQVVHLVLPVRCAGCDLADVAWCASCRSAFDEDPWRCEDRAGRLDPVGARGLPVLTLADCAGPVRAAVIAWKDRGRRDLTRPLVGHARRLGVACVAVLDESLAAEPCPRSRPTAPVLVVPAPSTPVARRRRGFAHVDELARGVVEGLRAAGRPARVARVLRRRRGDRADQVGRGVRDRARVDVRVAARHRDALHGRVVVLVDDVLTSGATLAAAQRALVVAGASPRAAVTLASTPGPADRGAGRGPTHLVAAGGVAPTG</sequence>
<evidence type="ECO:0000313" key="1">
    <source>
        <dbReference type="EMBL" id="GEA79777.1"/>
    </source>
</evidence>
<dbReference type="InterPro" id="IPR051910">
    <property type="entry name" value="ComF/GntX_DNA_util-trans"/>
</dbReference>
<reference evidence="1 2" key="1">
    <citation type="submission" date="2019-06" db="EMBL/GenBank/DDBJ databases">
        <title>Whole genome shotgun sequence of Cellulomonas uda NBRC 3747.</title>
        <authorList>
            <person name="Hosoyama A."/>
            <person name="Uohara A."/>
            <person name="Ohji S."/>
            <person name="Ichikawa N."/>
        </authorList>
    </citation>
    <scope>NUCLEOTIDE SEQUENCE [LARGE SCALE GENOMIC DNA]</scope>
    <source>
        <strain evidence="1 2">NBRC 3747</strain>
    </source>
</reference>
<dbReference type="AlphaFoldDB" id="A0A4Y3K764"/>
<gene>
    <name evidence="1" type="ORF">CUD01_02210</name>
</gene>
<dbReference type="EMBL" id="BJLP01000002">
    <property type="protein sequence ID" value="GEA79777.1"/>
    <property type="molecule type" value="Genomic_DNA"/>
</dbReference>
<dbReference type="Gene3D" id="3.40.50.2020">
    <property type="match status" value="1"/>
</dbReference>
<dbReference type="RefSeq" id="WP_141317989.1">
    <property type="nucleotide sequence ID" value="NZ_BJLP01000002.1"/>
</dbReference>
<dbReference type="Proteomes" id="UP000315842">
    <property type="component" value="Unassembled WGS sequence"/>
</dbReference>
<proteinExistence type="predicted"/>
<dbReference type="PANTHER" id="PTHR47505">
    <property type="entry name" value="DNA UTILIZATION PROTEIN YHGH"/>
    <property type="match status" value="1"/>
</dbReference>
<organism evidence="1 2">
    <name type="scientific">Cellulomonas uda</name>
    <dbReference type="NCBI Taxonomy" id="1714"/>
    <lineage>
        <taxon>Bacteria</taxon>
        <taxon>Bacillati</taxon>
        <taxon>Actinomycetota</taxon>
        <taxon>Actinomycetes</taxon>
        <taxon>Micrococcales</taxon>
        <taxon>Cellulomonadaceae</taxon>
        <taxon>Cellulomonas</taxon>
    </lineage>
</organism>
<comment type="caution">
    <text evidence="1">The sequence shown here is derived from an EMBL/GenBank/DDBJ whole genome shotgun (WGS) entry which is preliminary data.</text>
</comment>
<protein>
    <recommendedName>
        <fullName evidence="3">Phosphoribosyltransferase domain-containing protein</fullName>
    </recommendedName>
</protein>
<name>A0A4Y3K764_CELUD</name>